<dbReference type="EMBL" id="CFOH01000811">
    <property type="protein sequence ID" value="CFE70237.1"/>
    <property type="molecule type" value="Genomic_DNA"/>
</dbReference>
<evidence type="ECO:0000313" key="4">
    <source>
        <dbReference type="EMBL" id="CFR93340.1"/>
    </source>
</evidence>
<feature type="compositionally biased region" description="Basic and acidic residues" evidence="1">
    <location>
        <begin position="1"/>
        <end position="29"/>
    </location>
</feature>
<dbReference type="EMBL" id="CFOE01000722">
    <property type="protein sequence ID" value="CFE45114.1"/>
    <property type="molecule type" value="Genomic_DNA"/>
</dbReference>
<proteinExistence type="predicted"/>
<evidence type="ECO:0000313" key="7">
    <source>
        <dbReference type="EMBL" id="COW89420.1"/>
    </source>
</evidence>
<dbReference type="Proteomes" id="UP000045842">
    <property type="component" value="Unassembled WGS sequence"/>
</dbReference>
<feature type="region of interest" description="Disordered" evidence="1">
    <location>
        <begin position="1"/>
        <end position="78"/>
    </location>
</feature>
<dbReference type="AlphaFoldDB" id="A0A0T9DNY3"/>
<dbReference type="EMBL" id="CGCX01001357">
    <property type="protein sequence ID" value="CFR93340.1"/>
    <property type="molecule type" value="Genomic_DNA"/>
</dbReference>
<dbReference type="EMBL" id="CSBK01000073">
    <property type="protein sequence ID" value="COW89420.1"/>
    <property type="molecule type" value="Genomic_DNA"/>
</dbReference>
<organism evidence="6 10">
    <name type="scientific">Mycobacterium tuberculosis</name>
    <dbReference type="NCBI Taxonomy" id="1773"/>
    <lineage>
        <taxon>Bacteria</taxon>
        <taxon>Bacillati</taxon>
        <taxon>Actinomycetota</taxon>
        <taxon>Actinomycetes</taxon>
        <taxon>Mycobacteriales</taxon>
        <taxon>Mycobacteriaceae</taxon>
        <taxon>Mycobacterium</taxon>
        <taxon>Mycobacterium tuberculosis complex</taxon>
    </lineage>
</organism>
<evidence type="ECO:0000313" key="13">
    <source>
        <dbReference type="Proteomes" id="UP000045842"/>
    </source>
</evidence>
<dbReference type="Proteomes" id="UP000046947">
    <property type="component" value="Unassembled WGS sequence"/>
</dbReference>
<accession>A0A0T9DNY3</accession>
<gene>
    <name evidence="4" type="ORF">ERS007657_03065</name>
    <name evidence="5" type="ORF">ERS007679_02582</name>
    <name evidence="2" type="ORF">ERS007681_03767</name>
    <name evidence="3" type="ORF">ERS007688_03594</name>
    <name evidence="6" type="ORF">ERS007703_04278</name>
    <name evidence="8" type="ORF">ERS007720_03745</name>
    <name evidence="7" type="ORF">ERS007739_00282</name>
    <name evidence="9" type="ORF">ERS007741_04177</name>
</gene>
<dbReference type="EMBL" id="CSAD01000368">
    <property type="protein sequence ID" value="COV85394.1"/>
    <property type="molecule type" value="Genomic_DNA"/>
</dbReference>
<dbReference type="Proteomes" id="UP000046680">
    <property type="component" value="Unassembled WGS sequence"/>
</dbReference>
<evidence type="ECO:0000313" key="5">
    <source>
        <dbReference type="EMBL" id="COV85394.1"/>
    </source>
</evidence>
<dbReference type="EMBL" id="CHKL01000792">
    <property type="protein sequence ID" value="COX31290.1"/>
    <property type="molecule type" value="Genomic_DNA"/>
</dbReference>
<evidence type="ECO:0000313" key="3">
    <source>
        <dbReference type="EMBL" id="CFE70237.1"/>
    </source>
</evidence>
<evidence type="ECO:0000313" key="17">
    <source>
        <dbReference type="Proteomes" id="UP000048600"/>
    </source>
</evidence>
<evidence type="ECO:0000313" key="2">
    <source>
        <dbReference type="EMBL" id="CFE45114.1"/>
    </source>
</evidence>
<dbReference type="Proteomes" id="UP000038802">
    <property type="component" value="Unassembled WGS sequence"/>
</dbReference>
<dbReference type="Proteomes" id="UP000039021">
    <property type="component" value="Unassembled WGS sequence"/>
</dbReference>
<sequence>MDERDYRGRRTQNPERGRKLDAESHRVREVQQSSDPKPREGTETHIARHTTATLLLHVLRPKTPRGDGNTPPMTAMSE</sequence>
<evidence type="ECO:0000313" key="10">
    <source>
        <dbReference type="Proteomes" id="UP000038802"/>
    </source>
</evidence>
<reference evidence="6" key="2">
    <citation type="submission" date="2015-03" db="EMBL/GenBank/DDBJ databases">
        <authorList>
            <person name="Murphy D."/>
        </authorList>
    </citation>
    <scope>NUCLEOTIDE SEQUENCE [LARGE SCALE GENOMIC DNA]</scope>
    <source>
        <strain evidence="6">K00500041</strain>
    </source>
</reference>
<reference evidence="10 11" key="3">
    <citation type="submission" date="2015-03" db="EMBL/GenBank/DDBJ databases">
        <authorList>
            <consortium name="Pathogen Informatics"/>
        </authorList>
    </citation>
    <scope>NUCLEOTIDE SEQUENCE [LARGE SCALE GENOMIC DNA]</scope>
    <source>
        <strain evidence="4 14">C09601061</strain>
        <strain evidence="5 13">G09801536</strain>
        <strain evidence="2 16">G09901357</strain>
        <strain evidence="3 15">H09601792</strain>
        <strain evidence="10">K00500041</strain>
        <strain evidence="8 12">M09401471</strain>
        <strain evidence="11">N09902308</strain>
        <strain evidence="9 17">P00601463</strain>
    </source>
</reference>
<reference evidence="7" key="1">
    <citation type="submission" date="2015-03" db="EMBL/GenBank/DDBJ databases">
        <authorList>
            <consortium name="Pathogen Informatics"/>
            <person name="Murphy D."/>
        </authorList>
    </citation>
    <scope>NUCLEOTIDE SEQUENCE</scope>
    <source>
        <strain evidence="7">N09902308</strain>
    </source>
</reference>
<evidence type="ECO:0000313" key="15">
    <source>
        <dbReference type="Proteomes" id="UP000046947"/>
    </source>
</evidence>
<evidence type="ECO:0000313" key="14">
    <source>
        <dbReference type="Proteomes" id="UP000046680"/>
    </source>
</evidence>
<evidence type="ECO:0000313" key="8">
    <source>
        <dbReference type="EMBL" id="COX01565.1"/>
    </source>
</evidence>
<dbReference type="Proteomes" id="UP000048600">
    <property type="component" value="Unassembled WGS sequence"/>
</dbReference>
<protein>
    <submittedName>
        <fullName evidence="6">Uncharacterized protein</fullName>
    </submittedName>
</protein>
<evidence type="ECO:0000313" key="12">
    <source>
        <dbReference type="Proteomes" id="UP000044938"/>
    </source>
</evidence>
<evidence type="ECO:0000256" key="1">
    <source>
        <dbReference type="SAM" id="MobiDB-lite"/>
    </source>
</evidence>
<evidence type="ECO:0000313" key="9">
    <source>
        <dbReference type="EMBL" id="COX31290.1"/>
    </source>
</evidence>
<evidence type="ECO:0000313" key="6">
    <source>
        <dbReference type="EMBL" id="COW81850.1"/>
    </source>
</evidence>
<feature type="compositionally biased region" description="Basic and acidic residues" evidence="1">
    <location>
        <begin position="36"/>
        <end position="46"/>
    </location>
</feature>
<dbReference type="Proteomes" id="UP000044938">
    <property type="component" value="Unassembled WGS sequence"/>
</dbReference>
<evidence type="ECO:0000313" key="11">
    <source>
        <dbReference type="Proteomes" id="UP000039021"/>
    </source>
</evidence>
<name>A0A0T9DNY3_MYCTX</name>
<dbReference type="EMBL" id="CSAJ01000650">
    <property type="protein sequence ID" value="COX01565.1"/>
    <property type="molecule type" value="Genomic_DNA"/>
</dbReference>
<dbReference type="Proteomes" id="UP000048289">
    <property type="component" value="Unassembled WGS sequence"/>
</dbReference>
<evidence type="ECO:0000313" key="16">
    <source>
        <dbReference type="Proteomes" id="UP000048289"/>
    </source>
</evidence>
<dbReference type="EMBL" id="CSAE01000719">
    <property type="protein sequence ID" value="COW81850.1"/>
    <property type="molecule type" value="Genomic_DNA"/>
</dbReference>